<dbReference type="Proteomes" id="UP000287224">
    <property type="component" value="Unassembled WGS sequence"/>
</dbReference>
<evidence type="ECO:0000259" key="1">
    <source>
        <dbReference type="SMART" id="SM00635"/>
    </source>
</evidence>
<dbReference type="Pfam" id="PF02368">
    <property type="entry name" value="Big_2"/>
    <property type="match status" value="1"/>
</dbReference>
<comment type="caution">
    <text evidence="2">The sequence shown here is derived from an EMBL/GenBank/DDBJ whole genome shotgun (WGS) entry which is preliminary data.</text>
</comment>
<proteinExistence type="predicted"/>
<dbReference type="InterPro" id="IPR029052">
    <property type="entry name" value="Metallo-depent_PP-like"/>
</dbReference>
<dbReference type="AlphaFoldDB" id="A0A401Z8T6"/>
<sequence length="1142" mass="121690">MIVFVTFCLSGRAVSDLQLIPEDIHNWLPMTPPSWPLVVQQHKSPLQVLTRGVTTYNETLKTVGGPEHASVLNVDLSSKNVRLGVVQAHEQLLSSDETVSSMANRSHAIAGINGDFFEIHGTGDPINMVMRNGQLLQSPGNYAVLGVTSNGQITMAHEAFSGTVTAGGASHVLNSVNRYTGARDNGLTLITPALGNMLVANNTVALLQSGAPGTNTYIVRAVQTKLATLKKLPGGTQALVGGGTAGAWLRSTLHKGDTLSIAQQVVPDNNLVQAIGGGPILIKNGQFYNDPVAPNPGDTNVHNPLTAVGLAQDGRHAIFVVFDGHEAGVTRGRGLTRPQMAGYLLAHGAYQAMMFDGGGSSEMVGRLPGQKKVSILNTPSDGSERPVANGLFVYSTEERPGRATSVVINNNKPITLLTNTSIAVKAYARDAMNNTVDRAVQLTVHPSTLASIKQGRLLAGNRAGNGLLVGRVDKALSGLPITVVDHVDSLHITPPNPDLDNGQKQQFQVSATVHGTDIAVPSDAVHWSVTPDGLGTITQNGLFTASGTAVTLGQVTATLGGTNASISVAVGKEPEMITPLIDLNNWGVTDRYLNINPCPYGLVPVQHITPDGSISLSTSEKQAPGDVGSLDLHYDFASAQKVYNISAYPAAPENILIGSKNGQYPSALGLWVKGNTALGALNTTNVTLKVGFYQSDNTATNIYPTVAIGNYWQYVTIPLQSTYSFPLRLNYLALVADNPESELKGDIYFSKLTALYSPRPLAATPYQPFPQNPDWLQFKQSPTQFSQDGTTIAVFDDAHTAAAAPDAAGTMVLKAIGDQLQRWPGLIRPALVQSLGDMVENGQLPNLQHVKSIMDGFGIPYHIAVGNHEITQGATPEDQNFTAVFGPTHYAYTVGNSRFIVLDSSHIGLLCSDAYQVPSEPQYEWLKQQLDTNTSQTVFITTHVPAYDPHPAKNSQFRNSFEAAMYEELAHRYEQTHIGKHVILLFGHARGFSEQRLDTNGIDVKNGIPNFVVADVGAPAYAPADQGGFSHYALFHIRPNGAVQFAVLPVLNKIEVKANRSRLKVGQTVQVKATGTTVTGNDLPAIKVPIQNPASHLWSSSDTHVASIDTVTGLVQARHPGTATITSTSGQTKGSMTLTVTR</sequence>
<dbReference type="SUPFAM" id="SSF49373">
    <property type="entry name" value="Invasin/intimin cell-adhesion fragments"/>
    <property type="match status" value="1"/>
</dbReference>
<dbReference type="SMART" id="SM00635">
    <property type="entry name" value="BID_2"/>
    <property type="match status" value="2"/>
</dbReference>
<dbReference type="InterPro" id="IPR008964">
    <property type="entry name" value="Invasin/intimin_cell_adhesion"/>
</dbReference>
<gene>
    <name evidence="2" type="ORF">KDAU_05940</name>
</gene>
<evidence type="ECO:0000313" key="3">
    <source>
        <dbReference type="Proteomes" id="UP000287224"/>
    </source>
</evidence>
<dbReference type="PANTHER" id="PTHR40446:SF2">
    <property type="entry name" value="N-ACETYLGLUCOSAMINE-1-PHOSPHODIESTER ALPHA-N-ACETYLGLUCOSAMINIDASE"/>
    <property type="match status" value="1"/>
</dbReference>
<feature type="domain" description="BIG2" evidence="1">
    <location>
        <begin position="1050"/>
        <end position="1139"/>
    </location>
</feature>
<name>A0A401Z8T6_9CHLR</name>
<dbReference type="Pfam" id="PF09992">
    <property type="entry name" value="NAGPA"/>
    <property type="match status" value="1"/>
</dbReference>
<organism evidence="2 3">
    <name type="scientific">Dictyobacter aurantiacus</name>
    <dbReference type="NCBI Taxonomy" id="1936993"/>
    <lineage>
        <taxon>Bacteria</taxon>
        <taxon>Bacillati</taxon>
        <taxon>Chloroflexota</taxon>
        <taxon>Ktedonobacteria</taxon>
        <taxon>Ktedonobacterales</taxon>
        <taxon>Dictyobacteraceae</taxon>
        <taxon>Dictyobacter</taxon>
    </lineage>
</organism>
<keyword evidence="3" id="KW-1185">Reference proteome</keyword>
<dbReference type="GO" id="GO:0016787">
    <property type="term" value="F:hydrolase activity"/>
    <property type="evidence" value="ECO:0007669"/>
    <property type="project" value="InterPro"/>
</dbReference>
<dbReference type="InterPro" id="IPR003343">
    <property type="entry name" value="Big_2"/>
</dbReference>
<evidence type="ECO:0000313" key="2">
    <source>
        <dbReference type="EMBL" id="GCE03265.1"/>
    </source>
</evidence>
<reference evidence="3" key="1">
    <citation type="submission" date="2018-12" db="EMBL/GenBank/DDBJ databases">
        <title>Tengunoibacter tsumagoiensis gen. nov., sp. nov., Dictyobacter kobayashii sp. nov., D. alpinus sp. nov., and D. joshuensis sp. nov. and description of Dictyobacteraceae fam. nov. within the order Ktedonobacterales isolated from Tengu-no-mugimeshi.</title>
        <authorList>
            <person name="Wang C.M."/>
            <person name="Zheng Y."/>
            <person name="Sakai Y."/>
            <person name="Toyoda A."/>
            <person name="Minakuchi Y."/>
            <person name="Abe K."/>
            <person name="Yokota A."/>
            <person name="Yabe S."/>
        </authorList>
    </citation>
    <scope>NUCLEOTIDE SEQUENCE [LARGE SCALE GENOMIC DNA]</scope>
    <source>
        <strain evidence="3">S-27</strain>
    </source>
</reference>
<dbReference type="PANTHER" id="PTHR40446">
    <property type="entry name" value="N-ACETYLGLUCOSAMINE-1-PHOSPHODIESTER ALPHA-N-ACETYLGLUCOSAMINIDASE"/>
    <property type="match status" value="1"/>
</dbReference>
<dbReference type="InterPro" id="IPR018711">
    <property type="entry name" value="NAGPA"/>
</dbReference>
<dbReference type="Gene3D" id="2.60.40.1080">
    <property type="match status" value="2"/>
</dbReference>
<dbReference type="Gene3D" id="3.60.21.10">
    <property type="match status" value="1"/>
</dbReference>
<protein>
    <recommendedName>
        <fullName evidence="1">BIG2 domain-containing protein</fullName>
    </recommendedName>
</protein>
<dbReference type="Pfam" id="PF00149">
    <property type="entry name" value="Metallophos"/>
    <property type="match status" value="1"/>
</dbReference>
<dbReference type="EMBL" id="BIFQ01000001">
    <property type="protein sequence ID" value="GCE03265.1"/>
    <property type="molecule type" value="Genomic_DNA"/>
</dbReference>
<accession>A0A401Z8T6</accession>
<dbReference type="SUPFAM" id="SSF56300">
    <property type="entry name" value="Metallo-dependent phosphatases"/>
    <property type="match status" value="1"/>
</dbReference>
<dbReference type="InterPro" id="IPR004843">
    <property type="entry name" value="Calcineurin-like_PHP"/>
</dbReference>
<feature type="domain" description="BIG2" evidence="1">
    <location>
        <begin position="486"/>
        <end position="569"/>
    </location>
</feature>